<dbReference type="InterPro" id="IPR008030">
    <property type="entry name" value="NmrA-like"/>
</dbReference>
<evidence type="ECO:0000256" key="1">
    <source>
        <dbReference type="ARBA" id="ARBA00022857"/>
    </source>
</evidence>
<dbReference type="Pfam" id="PF05368">
    <property type="entry name" value="NmrA"/>
    <property type="match status" value="1"/>
</dbReference>
<dbReference type="InterPro" id="IPR051609">
    <property type="entry name" value="NmrA/Isoflavone_reductase-like"/>
</dbReference>
<dbReference type="EMBL" id="JBFXLS010000105">
    <property type="protein sequence ID" value="KAL2816044.1"/>
    <property type="molecule type" value="Genomic_DNA"/>
</dbReference>
<dbReference type="InterPro" id="IPR036291">
    <property type="entry name" value="NAD(P)-bd_dom_sf"/>
</dbReference>
<evidence type="ECO:0000259" key="4">
    <source>
        <dbReference type="Pfam" id="PF05368"/>
    </source>
</evidence>
<dbReference type="SUPFAM" id="SSF51735">
    <property type="entry name" value="NAD(P)-binding Rossmann-fold domains"/>
    <property type="match status" value="1"/>
</dbReference>
<evidence type="ECO:0000256" key="2">
    <source>
        <dbReference type="ARBA" id="ARBA00023002"/>
    </source>
</evidence>
<keyword evidence="1" id="KW-0521">NADP</keyword>
<keyword evidence="2" id="KW-0560">Oxidoreductase</keyword>
<feature type="transmembrane region" description="Helical" evidence="3">
    <location>
        <begin position="6"/>
        <end position="26"/>
    </location>
</feature>
<evidence type="ECO:0000313" key="5">
    <source>
        <dbReference type="EMBL" id="KAL2816044.1"/>
    </source>
</evidence>
<name>A0ABR4HLK2_9EURO</name>
<dbReference type="InterPro" id="IPR045312">
    <property type="entry name" value="PCBER-like"/>
</dbReference>
<keyword evidence="3" id="KW-0472">Membrane</keyword>
<dbReference type="Proteomes" id="UP001610335">
    <property type="component" value="Unassembled WGS sequence"/>
</dbReference>
<accession>A0ABR4HLK2</accession>
<gene>
    <name evidence="5" type="ORF">BDW59DRAFT_177450</name>
</gene>
<protein>
    <recommendedName>
        <fullName evidence="4">NmrA-like domain-containing protein</fullName>
    </recommendedName>
</protein>
<keyword evidence="6" id="KW-1185">Reference proteome</keyword>
<keyword evidence="3" id="KW-1133">Transmembrane helix</keyword>
<dbReference type="PANTHER" id="PTHR47706:SF2">
    <property type="entry name" value="ISOFLAVONE REDUCTASE FAMILY PROTEIN (AFU_ORTHOLOGUE AFUA_2G05290)"/>
    <property type="match status" value="1"/>
</dbReference>
<keyword evidence="3" id="KW-0812">Transmembrane</keyword>
<dbReference type="PANTHER" id="PTHR47706">
    <property type="entry name" value="NMRA-LIKE FAMILY PROTEIN"/>
    <property type="match status" value="1"/>
</dbReference>
<proteinExistence type="predicted"/>
<reference evidence="5 6" key="1">
    <citation type="submission" date="2024-07" db="EMBL/GenBank/DDBJ databases">
        <title>Section-level genome sequencing and comparative genomics of Aspergillus sections Usti and Cavernicolus.</title>
        <authorList>
            <consortium name="Lawrence Berkeley National Laboratory"/>
            <person name="Nybo J.L."/>
            <person name="Vesth T.C."/>
            <person name="Theobald S."/>
            <person name="Frisvad J.C."/>
            <person name="Larsen T.O."/>
            <person name="Kjaerboelling I."/>
            <person name="Rothschild-Mancinelli K."/>
            <person name="Lyhne E.K."/>
            <person name="Kogle M.E."/>
            <person name="Barry K."/>
            <person name="Clum A."/>
            <person name="Na H."/>
            <person name="Ledsgaard L."/>
            <person name="Lin J."/>
            <person name="Lipzen A."/>
            <person name="Kuo A."/>
            <person name="Riley R."/>
            <person name="Mondo S."/>
            <person name="LaButti K."/>
            <person name="Haridas S."/>
            <person name="Pangalinan J."/>
            <person name="Salamov A.A."/>
            <person name="Simmons B.A."/>
            <person name="Magnuson J.K."/>
            <person name="Chen J."/>
            <person name="Drula E."/>
            <person name="Henrissat B."/>
            <person name="Wiebenga A."/>
            <person name="Lubbers R.J."/>
            <person name="Gomes A.C."/>
            <person name="Makela M.R."/>
            <person name="Stajich J."/>
            <person name="Grigoriev I.V."/>
            <person name="Mortensen U.H."/>
            <person name="De vries R.P."/>
            <person name="Baker S.E."/>
            <person name="Andersen M.R."/>
        </authorList>
    </citation>
    <scope>NUCLEOTIDE SEQUENCE [LARGE SCALE GENOMIC DNA]</scope>
    <source>
        <strain evidence="5 6">CBS 600.67</strain>
    </source>
</reference>
<dbReference type="CDD" id="cd05259">
    <property type="entry name" value="PCBER_SDR_a"/>
    <property type="match status" value="1"/>
</dbReference>
<organism evidence="5 6">
    <name type="scientific">Aspergillus cavernicola</name>
    <dbReference type="NCBI Taxonomy" id="176166"/>
    <lineage>
        <taxon>Eukaryota</taxon>
        <taxon>Fungi</taxon>
        <taxon>Dikarya</taxon>
        <taxon>Ascomycota</taxon>
        <taxon>Pezizomycotina</taxon>
        <taxon>Eurotiomycetes</taxon>
        <taxon>Eurotiomycetidae</taxon>
        <taxon>Eurotiales</taxon>
        <taxon>Aspergillaceae</taxon>
        <taxon>Aspergillus</taxon>
        <taxon>Aspergillus subgen. Nidulantes</taxon>
    </lineage>
</organism>
<feature type="domain" description="NmrA-like" evidence="4">
    <location>
        <begin position="7"/>
        <end position="279"/>
    </location>
</feature>
<sequence length="337" mass="36748">MPHQSITIAIAGGTGTIGSAIISALLPHPQYKITILSRATPSHPVGTTSTSTTTTPEFSGIEINITTQYVDYTSPKSLQNALKDINILISTLLIPSPEFAPIQLNLLHAAEKAGVTRFVPSEFALSQQAHHEVEIDKAKILVWEEVMRSVQNGKIDAGFFPCGMFMNYLAVGASFKDTKQEEEALAGFKEGGMIFYLDDEDSGPWVEIPLTETGGYPDVTMTDIRDVGRFVVAALEIEEPWAGRELGMAGDTRNLGEVVEIIQGVLGVEVEVRTVRQEELQGRLEGLGEGDVLGRMEVQYMMVCGRGGSVVRGVLNELCPDVKPISIRGFMERYWSS</sequence>
<comment type="caution">
    <text evidence="5">The sequence shown here is derived from an EMBL/GenBank/DDBJ whole genome shotgun (WGS) entry which is preliminary data.</text>
</comment>
<dbReference type="Gene3D" id="3.40.50.720">
    <property type="entry name" value="NAD(P)-binding Rossmann-like Domain"/>
    <property type="match status" value="1"/>
</dbReference>
<evidence type="ECO:0000256" key="3">
    <source>
        <dbReference type="SAM" id="Phobius"/>
    </source>
</evidence>
<evidence type="ECO:0000313" key="6">
    <source>
        <dbReference type="Proteomes" id="UP001610335"/>
    </source>
</evidence>